<protein>
    <submittedName>
        <fullName evidence="1">Uncharacterized protein</fullName>
    </submittedName>
</protein>
<proteinExistence type="predicted"/>
<name>A0AAV5VYZ6_9BILA</name>
<evidence type="ECO:0000313" key="2">
    <source>
        <dbReference type="Proteomes" id="UP001432322"/>
    </source>
</evidence>
<organism evidence="1 2">
    <name type="scientific">Pristionchus fissidentatus</name>
    <dbReference type="NCBI Taxonomy" id="1538716"/>
    <lineage>
        <taxon>Eukaryota</taxon>
        <taxon>Metazoa</taxon>
        <taxon>Ecdysozoa</taxon>
        <taxon>Nematoda</taxon>
        <taxon>Chromadorea</taxon>
        <taxon>Rhabditida</taxon>
        <taxon>Rhabditina</taxon>
        <taxon>Diplogasteromorpha</taxon>
        <taxon>Diplogasteroidea</taxon>
        <taxon>Neodiplogasteridae</taxon>
        <taxon>Pristionchus</taxon>
    </lineage>
</organism>
<sequence>DIHRSLFSPFSPMISHLEESIATQTANTIEDQDMAVFNTLDMDEMKKVVEDLGLDVVPLQKMDNINVEDMGKVVKELGLDNVPAHKMDNMASFLEASNDFAQSAETRPVVRALRRQLHSMYVFDESEEGVKMKSEYEMNKFDSIVFEKDGEIKSEYIGLEEESKTTEADNNKFVTAGNEVSLQELNEKSAVNSTYTAQVYPSADNISSFKPEGGVLDPCMQVNRERLFGLLLAYQSQNGSPWNETITGLGR</sequence>
<dbReference type="Proteomes" id="UP001432322">
    <property type="component" value="Unassembled WGS sequence"/>
</dbReference>
<keyword evidence="2" id="KW-1185">Reference proteome</keyword>
<accession>A0AAV5VYZ6</accession>
<gene>
    <name evidence="1" type="ORF">PFISCL1PPCAC_14755</name>
</gene>
<dbReference type="EMBL" id="BTSY01000004">
    <property type="protein sequence ID" value="GMT23458.1"/>
    <property type="molecule type" value="Genomic_DNA"/>
</dbReference>
<comment type="caution">
    <text evidence="1">The sequence shown here is derived from an EMBL/GenBank/DDBJ whole genome shotgun (WGS) entry which is preliminary data.</text>
</comment>
<dbReference type="AlphaFoldDB" id="A0AAV5VYZ6"/>
<feature type="non-terminal residue" evidence="1">
    <location>
        <position position="1"/>
    </location>
</feature>
<evidence type="ECO:0000313" key="1">
    <source>
        <dbReference type="EMBL" id="GMT23458.1"/>
    </source>
</evidence>
<reference evidence="1" key="1">
    <citation type="submission" date="2023-10" db="EMBL/GenBank/DDBJ databases">
        <title>Genome assembly of Pristionchus species.</title>
        <authorList>
            <person name="Yoshida K."/>
            <person name="Sommer R.J."/>
        </authorList>
    </citation>
    <scope>NUCLEOTIDE SEQUENCE</scope>
    <source>
        <strain evidence="1">RS5133</strain>
    </source>
</reference>